<sequence>MPTAFYTVASASHAPFRSAICRPKPAPIPSDQQKANRQARADKQAQIDAEISQLFNHIKATADQLAERFDMKVRYFLDIIFQGGAHMIKHQEVINPYNAWKHKKGEPGEYRADELHDLHFVEYQQLTEEQKQEMCDWFSEERAQNMVLRRDTPRGRIQDFSNTVRNLKMIMNGACQHVGADGFFCLFRNNSDFFISPEWHFSRKELEDYMPVATRKAWDTGEVGLKLEAFAIAGCDTTSMSCLYIYSEIF</sequence>
<dbReference type="AlphaFoldDB" id="A0AAD7AGE7"/>
<dbReference type="Proteomes" id="UP001218218">
    <property type="component" value="Unassembled WGS sequence"/>
</dbReference>
<protein>
    <submittedName>
        <fullName evidence="1">Uncharacterized protein</fullName>
    </submittedName>
</protein>
<organism evidence="1 2">
    <name type="scientific">Mycena albidolilacea</name>
    <dbReference type="NCBI Taxonomy" id="1033008"/>
    <lineage>
        <taxon>Eukaryota</taxon>
        <taxon>Fungi</taxon>
        <taxon>Dikarya</taxon>
        <taxon>Basidiomycota</taxon>
        <taxon>Agaricomycotina</taxon>
        <taxon>Agaricomycetes</taxon>
        <taxon>Agaricomycetidae</taxon>
        <taxon>Agaricales</taxon>
        <taxon>Marasmiineae</taxon>
        <taxon>Mycenaceae</taxon>
        <taxon>Mycena</taxon>
    </lineage>
</organism>
<evidence type="ECO:0000313" key="2">
    <source>
        <dbReference type="Proteomes" id="UP001218218"/>
    </source>
</evidence>
<gene>
    <name evidence="1" type="ORF">DFH08DRAFT_687119</name>
</gene>
<name>A0AAD7AGE7_9AGAR</name>
<accession>A0AAD7AGE7</accession>
<keyword evidence="2" id="KW-1185">Reference proteome</keyword>
<proteinExistence type="predicted"/>
<evidence type="ECO:0000313" key="1">
    <source>
        <dbReference type="EMBL" id="KAJ7358057.1"/>
    </source>
</evidence>
<dbReference type="EMBL" id="JARIHO010000007">
    <property type="protein sequence ID" value="KAJ7358057.1"/>
    <property type="molecule type" value="Genomic_DNA"/>
</dbReference>
<comment type="caution">
    <text evidence="1">The sequence shown here is derived from an EMBL/GenBank/DDBJ whole genome shotgun (WGS) entry which is preliminary data.</text>
</comment>
<reference evidence="1" key="1">
    <citation type="submission" date="2023-03" db="EMBL/GenBank/DDBJ databases">
        <title>Massive genome expansion in bonnet fungi (Mycena s.s.) driven by repeated elements and novel gene families across ecological guilds.</title>
        <authorList>
            <consortium name="Lawrence Berkeley National Laboratory"/>
            <person name="Harder C.B."/>
            <person name="Miyauchi S."/>
            <person name="Viragh M."/>
            <person name="Kuo A."/>
            <person name="Thoen E."/>
            <person name="Andreopoulos B."/>
            <person name="Lu D."/>
            <person name="Skrede I."/>
            <person name="Drula E."/>
            <person name="Henrissat B."/>
            <person name="Morin E."/>
            <person name="Kohler A."/>
            <person name="Barry K."/>
            <person name="LaButti K."/>
            <person name="Morin E."/>
            <person name="Salamov A."/>
            <person name="Lipzen A."/>
            <person name="Mereny Z."/>
            <person name="Hegedus B."/>
            <person name="Baldrian P."/>
            <person name="Stursova M."/>
            <person name="Weitz H."/>
            <person name="Taylor A."/>
            <person name="Grigoriev I.V."/>
            <person name="Nagy L.G."/>
            <person name="Martin F."/>
            <person name="Kauserud H."/>
        </authorList>
    </citation>
    <scope>NUCLEOTIDE SEQUENCE</scope>
    <source>
        <strain evidence="1">CBHHK002</strain>
    </source>
</reference>